<organism evidence="1">
    <name type="scientific">marine sediment metagenome</name>
    <dbReference type="NCBI Taxonomy" id="412755"/>
    <lineage>
        <taxon>unclassified sequences</taxon>
        <taxon>metagenomes</taxon>
        <taxon>ecological metagenomes</taxon>
    </lineage>
</organism>
<reference evidence="1" key="1">
    <citation type="journal article" date="2015" name="Nature">
        <title>Complex archaea that bridge the gap between prokaryotes and eukaryotes.</title>
        <authorList>
            <person name="Spang A."/>
            <person name="Saw J.H."/>
            <person name="Jorgensen S.L."/>
            <person name="Zaremba-Niedzwiedzka K."/>
            <person name="Martijn J."/>
            <person name="Lind A.E."/>
            <person name="van Eijk R."/>
            <person name="Schleper C."/>
            <person name="Guy L."/>
            <person name="Ettema T.J."/>
        </authorList>
    </citation>
    <scope>NUCLEOTIDE SEQUENCE</scope>
</reference>
<protein>
    <submittedName>
        <fullName evidence="1">Uncharacterized protein</fullName>
    </submittedName>
</protein>
<accession>A0A0F9JAA0</accession>
<dbReference type="EMBL" id="LAZR01018540">
    <property type="protein sequence ID" value="KKL96027.1"/>
    <property type="molecule type" value="Genomic_DNA"/>
</dbReference>
<name>A0A0F9JAA0_9ZZZZ</name>
<proteinExistence type="predicted"/>
<comment type="caution">
    <text evidence="1">The sequence shown here is derived from an EMBL/GenBank/DDBJ whole genome shotgun (WGS) entry which is preliminary data.</text>
</comment>
<sequence length="188" mass="20948">MNTDVRMHGETTQAPSRRMNNIMTIPNIDSETGIPYGIIHANNLPELYDEIISMGESVTFREFRNQVLCELASSISCILSEHGISLSDPETAAEEIFDSADMNCWECDEEEYEYELDGVKILLSYLGGAALIWVIESPYVAPCKQCSPCIPHGGDLNNPDCEGSNAYSLPPERLEENESLQPLKNLTR</sequence>
<gene>
    <name evidence="1" type="ORF">LCGC14_1848650</name>
</gene>
<evidence type="ECO:0000313" key="1">
    <source>
        <dbReference type="EMBL" id="KKL96027.1"/>
    </source>
</evidence>
<dbReference type="AlphaFoldDB" id="A0A0F9JAA0"/>
<feature type="non-terminal residue" evidence="1">
    <location>
        <position position="188"/>
    </location>
</feature>